<evidence type="ECO:0000313" key="2">
    <source>
        <dbReference type="EMBL" id="CAI6299146.1"/>
    </source>
</evidence>
<keyword evidence="3" id="KW-1185">Reference proteome</keyword>
<feature type="region of interest" description="Disordered" evidence="1">
    <location>
        <begin position="1"/>
        <end position="22"/>
    </location>
</feature>
<sequence>MRQEDNYKLEGDIDADSVYGGAPDSSEPFNRFLDLASSRPNFLPPWWNDAKRAECEAFSMSDDWCNLAAGVQKQDIIDHYNDPNFPMQLRMLGEVVYKRGPGGQDGTGMMNMMANLETYDGPKKYSVMHINHSST</sequence>
<dbReference type="OrthoDB" id="432970at2759"/>
<evidence type="ECO:0000256" key="1">
    <source>
        <dbReference type="SAM" id="MobiDB-lite"/>
    </source>
</evidence>
<gene>
    <name evidence="2" type="ORF">PDIGIT_LOCUS2767</name>
</gene>
<comment type="caution">
    <text evidence="2">The sequence shown here is derived from an EMBL/GenBank/DDBJ whole genome shotgun (WGS) entry which is preliminary data.</text>
</comment>
<name>A0A9W4U5E5_9PLEO</name>
<proteinExistence type="predicted"/>
<dbReference type="AlphaFoldDB" id="A0A9W4U5E5"/>
<feature type="compositionally biased region" description="Basic and acidic residues" evidence="1">
    <location>
        <begin position="1"/>
        <end position="11"/>
    </location>
</feature>
<reference evidence="2" key="1">
    <citation type="submission" date="2023-01" db="EMBL/GenBank/DDBJ databases">
        <authorList>
            <person name="Van Ghelder C."/>
            <person name="Rancurel C."/>
        </authorList>
    </citation>
    <scope>NUCLEOTIDE SEQUENCE</scope>
    <source>
        <strain evidence="2">CNCM I-4278</strain>
    </source>
</reference>
<dbReference type="EMBL" id="CAOQHR010000002">
    <property type="protein sequence ID" value="CAI6299146.1"/>
    <property type="molecule type" value="Genomic_DNA"/>
</dbReference>
<accession>A0A9W4U5E5</accession>
<dbReference type="Proteomes" id="UP001152607">
    <property type="component" value="Unassembled WGS sequence"/>
</dbReference>
<organism evidence="2 3">
    <name type="scientific">Periconia digitata</name>
    <dbReference type="NCBI Taxonomy" id="1303443"/>
    <lineage>
        <taxon>Eukaryota</taxon>
        <taxon>Fungi</taxon>
        <taxon>Dikarya</taxon>
        <taxon>Ascomycota</taxon>
        <taxon>Pezizomycotina</taxon>
        <taxon>Dothideomycetes</taxon>
        <taxon>Pleosporomycetidae</taxon>
        <taxon>Pleosporales</taxon>
        <taxon>Massarineae</taxon>
        <taxon>Periconiaceae</taxon>
        <taxon>Periconia</taxon>
    </lineage>
</organism>
<protein>
    <submittedName>
        <fullName evidence="2">Uncharacterized protein</fullName>
    </submittedName>
</protein>
<evidence type="ECO:0000313" key="3">
    <source>
        <dbReference type="Proteomes" id="UP001152607"/>
    </source>
</evidence>